<dbReference type="GO" id="GO:0008977">
    <property type="term" value="F:prephenate dehydrogenase (NAD+) activity"/>
    <property type="evidence" value="ECO:0007669"/>
    <property type="project" value="InterPro"/>
</dbReference>
<reference evidence="3" key="1">
    <citation type="submission" date="2020-10" db="EMBL/GenBank/DDBJ databases">
        <title>Microbiome of the Black Sea water column analyzed by genome centric metagenomics.</title>
        <authorList>
            <person name="Cabello-Yeves P.J."/>
            <person name="Callieri C."/>
            <person name="Picazo A."/>
            <person name="Mehrshad M."/>
            <person name="Haro-Moreno J.M."/>
            <person name="Roda-Garcia J."/>
            <person name="Dzembekova N."/>
            <person name="Slabakova V."/>
            <person name="Slabakova N."/>
            <person name="Moncheva S."/>
            <person name="Rodriguez-Valera F."/>
        </authorList>
    </citation>
    <scope>NUCLEOTIDE SEQUENCE</scope>
    <source>
        <strain evidence="3">BS307-5m-G50</strain>
    </source>
</reference>
<dbReference type="InterPro" id="IPR008927">
    <property type="entry name" value="6-PGluconate_DH-like_C_sf"/>
</dbReference>
<evidence type="ECO:0000256" key="1">
    <source>
        <dbReference type="ARBA" id="ARBA00023002"/>
    </source>
</evidence>
<dbReference type="InterPro" id="IPR050812">
    <property type="entry name" value="Preph/Arog_dehydrog"/>
</dbReference>
<evidence type="ECO:0000259" key="2">
    <source>
        <dbReference type="PROSITE" id="PS51176"/>
    </source>
</evidence>
<keyword evidence="1" id="KW-0560">Oxidoreductase</keyword>
<dbReference type="SUPFAM" id="SSF51735">
    <property type="entry name" value="NAD(P)-binding Rossmann-fold domains"/>
    <property type="match status" value="1"/>
</dbReference>
<dbReference type="PANTHER" id="PTHR21363">
    <property type="entry name" value="PREPHENATE DEHYDROGENASE"/>
    <property type="match status" value="1"/>
</dbReference>
<name>A0A937LH45_9GAMM</name>
<dbReference type="InterPro" id="IPR003099">
    <property type="entry name" value="Prephen_DH"/>
</dbReference>
<proteinExistence type="predicted"/>
<dbReference type="Gene3D" id="1.10.3660.10">
    <property type="entry name" value="6-phosphogluconate dehydrogenase C-terminal like domain"/>
    <property type="match status" value="1"/>
</dbReference>
<dbReference type="Pfam" id="PF02153">
    <property type="entry name" value="PDH_N"/>
    <property type="match status" value="1"/>
</dbReference>
<evidence type="ECO:0000313" key="3">
    <source>
        <dbReference type="EMBL" id="MBL6818650.1"/>
    </source>
</evidence>
<dbReference type="EMBL" id="JADHQD010000036">
    <property type="protein sequence ID" value="MBL6818650.1"/>
    <property type="molecule type" value="Genomic_DNA"/>
</dbReference>
<dbReference type="AlphaFoldDB" id="A0A937LH45"/>
<evidence type="ECO:0000313" key="4">
    <source>
        <dbReference type="Proteomes" id="UP000711391"/>
    </source>
</evidence>
<feature type="domain" description="Prephenate/arogenate dehydrogenase" evidence="2">
    <location>
        <begin position="6"/>
        <end position="290"/>
    </location>
</feature>
<dbReference type="Pfam" id="PF20463">
    <property type="entry name" value="PDH_C"/>
    <property type="match status" value="1"/>
</dbReference>
<dbReference type="Gene3D" id="3.40.50.720">
    <property type="entry name" value="NAD(P)-binding Rossmann-like Domain"/>
    <property type="match status" value="1"/>
</dbReference>
<dbReference type="InterPro" id="IPR046825">
    <property type="entry name" value="PDH_C"/>
</dbReference>
<dbReference type="GO" id="GO:0004665">
    <property type="term" value="F:prephenate dehydrogenase (NADP+) activity"/>
    <property type="evidence" value="ECO:0007669"/>
    <property type="project" value="InterPro"/>
</dbReference>
<sequence>MIAPAKEILVIGLGLIGSSIAKAAINKGLIVNGYDKNESSIKEALNNNIIDASFETLDEINNKELAKKVDIVIVAVSPKATQRVISEIKNLWNTTITITDTSSVKNHLNFDSPTNIIFSHPIAGSDKSGISGVDDQLFINKKTIICNPYQVDESHLSKLRNFWEHALLMRVEEMSVKDHDLIFAMTSHLPHLISYALIDSIRLSEKDPSDNAGGGLKEFIRLSGSNPEMWKDIFELNEKNIIKSLASFQLSINNLLELITKIKEIPATFSHSDLLKCELDEIKKYKEDTF</sequence>
<dbReference type="GO" id="GO:0006571">
    <property type="term" value="P:tyrosine biosynthetic process"/>
    <property type="evidence" value="ECO:0007669"/>
    <property type="project" value="InterPro"/>
</dbReference>
<organism evidence="3 4">
    <name type="scientific">SAR86 cluster bacterium</name>
    <dbReference type="NCBI Taxonomy" id="2030880"/>
    <lineage>
        <taxon>Bacteria</taxon>
        <taxon>Pseudomonadati</taxon>
        <taxon>Pseudomonadota</taxon>
        <taxon>Gammaproteobacteria</taxon>
        <taxon>SAR86 cluster</taxon>
    </lineage>
</organism>
<accession>A0A937LH45</accession>
<dbReference type="Proteomes" id="UP000711391">
    <property type="component" value="Unassembled WGS sequence"/>
</dbReference>
<dbReference type="InterPro" id="IPR036291">
    <property type="entry name" value="NAD(P)-bd_dom_sf"/>
</dbReference>
<dbReference type="SUPFAM" id="SSF48179">
    <property type="entry name" value="6-phosphogluconate dehydrogenase C-terminal domain-like"/>
    <property type="match status" value="1"/>
</dbReference>
<dbReference type="GO" id="GO:0070403">
    <property type="term" value="F:NAD+ binding"/>
    <property type="evidence" value="ECO:0007669"/>
    <property type="project" value="InterPro"/>
</dbReference>
<comment type="caution">
    <text evidence="3">The sequence shown here is derived from an EMBL/GenBank/DDBJ whole genome shotgun (WGS) entry which is preliminary data.</text>
</comment>
<dbReference type="InterPro" id="IPR046826">
    <property type="entry name" value="PDH_N"/>
</dbReference>
<protein>
    <submittedName>
        <fullName evidence="3">Prephenate dehydrogenase/arogenate dehydrogenase family protein</fullName>
    </submittedName>
</protein>
<gene>
    <name evidence="3" type="ORF">ISQ64_04520</name>
</gene>
<dbReference type="PANTHER" id="PTHR21363:SF0">
    <property type="entry name" value="PREPHENATE DEHYDROGENASE [NADP(+)]"/>
    <property type="match status" value="1"/>
</dbReference>
<dbReference type="PROSITE" id="PS51176">
    <property type="entry name" value="PDH_ADH"/>
    <property type="match status" value="1"/>
</dbReference>